<dbReference type="SUPFAM" id="SSF48726">
    <property type="entry name" value="Immunoglobulin"/>
    <property type="match status" value="1"/>
</dbReference>
<dbReference type="OrthoDB" id="8960680at2759"/>
<dbReference type="AlphaFoldDB" id="A0A6P8U769"/>
<dbReference type="RefSeq" id="XP_034072678.1">
    <property type="nucleotide sequence ID" value="XM_034216787.1"/>
</dbReference>
<dbReference type="InterPro" id="IPR013783">
    <property type="entry name" value="Ig-like_fold"/>
</dbReference>
<keyword evidence="2" id="KW-0812">Transmembrane</keyword>
<protein>
    <submittedName>
        <fullName evidence="4">Uncharacterized protein LOC117546561</fullName>
    </submittedName>
</protein>
<gene>
    <name evidence="4" type="primary">LOC117546561</name>
</gene>
<organism evidence="3 4">
    <name type="scientific">Gymnodraco acuticeps</name>
    <name type="common">Antarctic dragonfish</name>
    <dbReference type="NCBI Taxonomy" id="8218"/>
    <lineage>
        <taxon>Eukaryota</taxon>
        <taxon>Metazoa</taxon>
        <taxon>Chordata</taxon>
        <taxon>Craniata</taxon>
        <taxon>Vertebrata</taxon>
        <taxon>Euteleostomi</taxon>
        <taxon>Actinopterygii</taxon>
        <taxon>Neopterygii</taxon>
        <taxon>Teleostei</taxon>
        <taxon>Neoteleostei</taxon>
        <taxon>Acanthomorphata</taxon>
        <taxon>Eupercaria</taxon>
        <taxon>Perciformes</taxon>
        <taxon>Notothenioidei</taxon>
        <taxon>Bathydraconidae</taxon>
        <taxon>Gymnodraco</taxon>
    </lineage>
</organism>
<feature type="region of interest" description="Disordered" evidence="1">
    <location>
        <begin position="196"/>
        <end position="222"/>
    </location>
</feature>
<keyword evidence="2" id="KW-1133">Transmembrane helix</keyword>
<keyword evidence="3" id="KW-1185">Reference proteome</keyword>
<accession>A0A6P8U769</accession>
<keyword evidence="2" id="KW-0472">Membrane</keyword>
<name>A0A6P8U769_GYMAC</name>
<dbReference type="Proteomes" id="UP000515161">
    <property type="component" value="Unplaced"/>
</dbReference>
<proteinExistence type="predicted"/>
<evidence type="ECO:0000256" key="1">
    <source>
        <dbReference type="SAM" id="MobiDB-lite"/>
    </source>
</evidence>
<dbReference type="InParanoid" id="A0A6P8U769"/>
<sequence>MEATLVDLLICIDTGIRSVKIQTGYTRFLTGMDAKWRLFLVLLLPLTACEVTIVKTIGRGPDVTEICVNTTQSNITLILCKIRTERSGAECFLLYEPIEIFEQTCDSRFSLKTENQAVFLHLMNLTPEDSGNHTCECSYKEGTEIVHLNITVEDGEESSSTQMQIPGILIGAAVFIIITAVTILCVCRTIHQGSATSRSSACENPGNLDGDDPDDPYTALQQPDSDLYQSVSNSAGRETGALENQKKHGREIDASCKLYANV</sequence>
<dbReference type="Gene3D" id="2.60.40.10">
    <property type="entry name" value="Immunoglobulins"/>
    <property type="match status" value="1"/>
</dbReference>
<dbReference type="InterPro" id="IPR036179">
    <property type="entry name" value="Ig-like_dom_sf"/>
</dbReference>
<evidence type="ECO:0000256" key="2">
    <source>
        <dbReference type="SAM" id="Phobius"/>
    </source>
</evidence>
<evidence type="ECO:0000313" key="3">
    <source>
        <dbReference type="Proteomes" id="UP000515161"/>
    </source>
</evidence>
<feature type="transmembrane region" description="Helical" evidence="2">
    <location>
        <begin position="168"/>
        <end position="190"/>
    </location>
</feature>
<evidence type="ECO:0000313" key="4">
    <source>
        <dbReference type="RefSeq" id="XP_034072678.1"/>
    </source>
</evidence>
<reference evidence="4" key="1">
    <citation type="submission" date="2025-08" db="UniProtKB">
        <authorList>
            <consortium name="RefSeq"/>
        </authorList>
    </citation>
    <scope>IDENTIFICATION</scope>
</reference>
<dbReference type="GeneID" id="117546561"/>
<dbReference type="KEGG" id="gacu:117546561"/>